<evidence type="ECO:0000313" key="2">
    <source>
        <dbReference type="EMBL" id="TYI31133.1"/>
    </source>
</evidence>
<protein>
    <recommendedName>
        <fullName evidence="1">ABC transporter domain-containing protein</fullName>
    </recommendedName>
</protein>
<dbReference type="InterPro" id="IPR027417">
    <property type="entry name" value="P-loop_NTPase"/>
</dbReference>
<gene>
    <name evidence="2" type="ORF">ES332_A05G432300v1</name>
</gene>
<evidence type="ECO:0000313" key="3">
    <source>
        <dbReference type="Proteomes" id="UP000322667"/>
    </source>
</evidence>
<sequence>MLRVSFKIKDDVDDFRHDTFLFPDQTSELNSLFVVFGCRDNATESVATEGRNINFSVNTRQGKMLPILKECSIRIPSARLWMLLGPNGCGKSTILKACQYIGNNNEPIVFICSWYDLIRWVTHHLEELEYADGAVYMEDGRVTMHGDTASITMGISTRRELSIKHQPSLFVTHGESEPNDTMEMENEWYFGIILMGGIPPLRTVSQSLKS</sequence>
<dbReference type="PANTHER" id="PTHR43514">
    <property type="entry name" value="ABC TRANSPORTER I FAMILY MEMBER 10"/>
    <property type="match status" value="1"/>
</dbReference>
<dbReference type="InterPro" id="IPR050334">
    <property type="entry name" value="Molybdenum_import_ModC"/>
</dbReference>
<dbReference type="Pfam" id="PF00005">
    <property type="entry name" value="ABC_tran"/>
    <property type="match status" value="1"/>
</dbReference>
<dbReference type="PANTHER" id="PTHR43514:SF4">
    <property type="entry name" value="ABC TRANSPORTER I FAMILY MEMBER 10"/>
    <property type="match status" value="1"/>
</dbReference>
<proteinExistence type="predicted"/>
<dbReference type="SUPFAM" id="SSF52540">
    <property type="entry name" value="P-loop containing nucleoside triphosphate hydrolases"/>
    <property type="match status" value="1"/>
</dbReference>
<dbReference type="InterPro" id="IPR003439">
    <property type="entry name" value="ABC_transporter-like_ATP-bd"/>
</dbReference>
<name>A0A5D2QSH8_GOSTO</name>
<dbReference type="GO" id="GO:0009941">
    <property type="term" value="C:chloroplast envelope"/>
    <property type="evidence" value="ECO:0007669"/>
    <property type="project" value="TreeGrafter"/>
</dbReference>
<dbReference type="Proteomes" id="UP000322667">
    <property type="component" value="Chromosome A05"/>
</dbReference>
<dbReference type="Gene3D" id="3.40.50.300">
    <property type="entry name" value="P-loop containing nucleotide triphosphate hydrolases"/>
    <property type="match status" value="1"/>
</dbReference>
<organism evidence="2 3">
    <name type="scientific">Gossypium tomentosum</name>
    <name type="common">Hawaiian cotton</name>
    <name type="synonym">Gossypium sandvicense</name>
    <dbReference type="NCBI Taxonomy" id="34277"/>
    <lineage>
        <taxon>Eukaryota</taxon>
        <taxon>Viridiplantae</taxon>
        <taxon>Streptophyta</taxon>
        <taxon>Embryophyta</taxon>
        <taxon>Tracheophyta</taxon>
        <taxon>Spermatophyta</taxon>
        <taxon>Magnoliopsida</taxon>
        <taxon>eudicotyledons</taxon>
        <taxon>Gunneridae</taxon>
        <taxon>Pentapetalae</taxon>
        <taxon>rosids</taxon>
        <taxon>malvids</taxon>
        <taxon>Malvales</taxon>
        <taxon>Malvaceae</taxon>
        <taxon>Malvoideae</taxon>
        <taxon>Gossypium</taxon>
    </lineage>
</organism>
<evidence type="ECO:0000259" key="1">
    <source>
        <dbReference type="Pfam" id="PF00005"/>
    </source>
</evidence>
<accession>A0A5D2QSH8</accession>
<keyword evidence="3" id="KW-1185">Reference proteome</keyword>
<feature type="domain" description="ABC transporter" evidence="1">
    <location>
        <begin position="68"/>
        <end position="97"/>
    </location>
</feature>
<dbReference type="GO" id="GO:0005524">
    <property type="term" value="F:ATP binding"/>
    <property type="evidence" value="ECO:0007669"/>
    <property type="project" value="InterPro"/>
</dbReference>
<dbReference type="GO" id="GO:0016887">
    <property type="term" value="F:ATP hydrolysis activity"/>
    <property type="evidence" value="ECO:0007669"/>
    <property type="project" value="InterPro"/>
</dbReference>
<dbReference type="AlphaFoldDB" id="A0A5D2QSH8"/>
<reference evidence="2 3" key="1">
    <citation type="submission" date="2019-07" db="EMBL/GenBank/DDBJ databases">
        <title>WGS assembly of Gossypium tomentosum.</title>
        <authorList>
            <person name="Chen Z.J."/>
            <person name="Sreedasyam A."/>
            <person name="Ando A."/>
            <person name="Song Q."/>
            <person name="De L."/>
            <person name="Hulse-Kemp A."/>
            <person name="Ding M."/>
            <person name="Ye W."/>
            <person name="Kirkbride R."/>
            <person name="Jenkins J."/>
            <person name="Plott C."/>
            <person name="Lovell J."/>
            <person name="Lin Y.-M."/>
            <person name="Vaughn R."/>
            <person name="Liu B."/>
            <person name="Li W."/>
            <person name="Simpson S."/>
            <person name="Scheffler B."/>
            <person name="Saski C."/>
            <person name="Grover C."/>
            <person name="Hu G."/>
            <person name="Conover J."/>
            <person name="Carlson J."/>
            <person name="Shu S."/>
            <person name="Boston L."/>
            <person name="Williams M."/>
            <person name="Peterson D."/>
            <person name="Mcgee K."/>
            <person name="Jones D."/>
            <person name="Wendel J."/>
            <person name="Stelly D."/>
            <person name="Grimwood J."/>
            <person name="Schmutz J."/>
        </authorList>
    </citation>
    <scope>NUCLEOTIDE SEQUENCE [LARGE SCALE GENOMIC DNA]</scope>
    <source>
        <strain evidence="2">7179.01</strain>
    </source>
</reference>
<dbReference type="EMBL" id="CM017614">
    <property type="protein sequence ID" value="TYI31133.1"/>
    <property type="molecule type" value="Genomic_DNA"/>
</dbReference>